<feature type="transmembrane region" description="Helical" evidence="7">
    <location>
        <begin position="39"/>
        <end position="57"/>
    </location>
</feature>
<keyword evidence="3" id="KW-0813">Transport</keyword>
<proteinExistence type="inferred from homology"/>
<dbReference type="InterPro" id="IPR020846">
    <property type="entry name" value="MFS_dom"/>
</dbReference>
<evidence type="ECO:0000256" key="4">
    <source>
        <dbReference type="ARBA" id="ARBA00022692"/>
    </source>
</evidence>
<dbReference type="Gene3D" id="1.20.1250.20">
    <property type="entry name" value="MFS general substrate transporter like domains"/>
    <property type="match status" value="1"/>
</dbReference>
<sequence length="245" mass="27981">MSDKVGRRQCLLICMSTNGFFAFLSSFVQGYGLFLLCRVVAGFGIGGAVPIVFSFFAEVLSREKRGEHLSWLCMFWMIGEIYASAMAWAIIPHYGWSFSMGSAYQFHSWRVFVVVCALPCVCAVVALTFMPESPRYYLEVGKHDEGWMILKQIHDTNMRARGQPEKVFTTERDLSVVFSCKVYGRRCVVMRFVRRALCVLRFQAADATVGKSELLEAARQPITEEQLCNIVTYFIMGRKDHFTIY</sequence>
<accession>A0ABV0PYG1</accession>
<dbReference type="PANTHER" id="PTHR23511:SF6">
    <property type="entry name" value="SYNAPTIC VESICLE GLYCOPROTEIN 2C"/>
    <property type="match status" value="1"/>
</dbReference>
<dbReference type="EMBL" id="JAHRIO010090868">
    <property type="protein sequence ID" value="MEQ2188287.1"/>
    <property type="molecule type" value="Genomic_DNA"/>
</dbReference>
<dbReference type="PROSITE" id="PS00217">
    <property type="entry name" value="SUGAR_TRANSPORT_2"/>
    <property type="match status" value="1"/>
</dbReference>
<dbReference type="InterPro" id="IPR005828">
    <property type="entry name" value="MFS_sugar_transport-like"/>
</dbReference>
<gene>
    <name evidence="9" type="primary">SV2C_1</name>
    <name evidence="9" type="ORF">GOODEAATRI_013468</name>
</gene>
<comment type="similarity">
    <text evidence="2">Belongs to the major facilitator superfamily.</text>
</comment>
<evidence type="ECO:0000259" key="8">
    <source>
        <dbReference type="PROSITE" id="PS50850"/>
    </source>
</evidence>
<dbReference type="PROSITE" id="PS50850">
    <property type="entry name" value="MFS"/>
    <property type="match status" value="1"/>
</dbReference>
<keyword evidence="5 7" id="KW-1133">Transmembrane helix</keyword>
<feature type="transmembrane region" description="Helical" evidence="7">
    <location>
        <begin position="12"/>
        <end position="33"/>
    </location>
</feature>
<evidence type="ECO:0000313" key="10">
    <source>
        <dbReference type="Proteomes" id="UP001476798"/>
    </source>
</evidence>
<evidence type="ECO:0000313" key="9">
    <source>
        <dbReference type="EMBL" id="MEQ2188287.1"/>
    </source>
</evidence>
<organism evidence="9 10">
    <name type="scientific">Goodea atripinnis</name>
    <dbReference type="NCBI Taxonomy" id="208336"/>
    <lineage>
        <taxon>Eukaryota</taxon>
        <taxon>Metazoa</taxon>
        <taxon>Chordata</taxon>
        <taxon>Craniata</taxon>
        <taxon>Vertebrata</taxon>
        <taxon>Euteleostomi</taxon>
        <taxon>Actinopterygii</taxon>
        <taxon>Neopterygii</taxon>
        <taxon>Teleostei</taxon>
        <taxon>Neoteleostei</taxon>
        <taxon>Acanthomorphata</taxon>
        <taxon>Ovalentaria</taxon>
        <taxon>Atherinomorphae</taxon>
        <taxon>Cyprinodontiformes</taxon>
        <taxon>Goodeidae</taxon>
        <taxon>Goodea</taxon>
    </lineage>
</organism>
<protein>
    <submittedName>
        <fullName evidence="9">Synaptic vesicle glycoprotein 2C</fullName>
    </submittedName>
</protein>
<comment type="subcellular location">
    <subcellularLocation>
        <location evidence="1">Membrane</location>
        <topology evidence="1">Multi-pass membrane protein</topology>
    </subcellularLocation>
</comment>
<dbReference type="InterPro" id="IPR005829">
    <property type="entry name" value="Sugar_transporter_CS"/>
</dbReference>
<evidence type="ECO:0000256" key="2">
    <source>
        <dbReference type="ARBA" id="ARBA00008335"/>
    </source>
</evidence>
<evidence type="ECO:0000256" key="3">
    <source>
        <dbReference type="ARBA" id="ARBA00022448"/>
    </source>
</evidence>
<evidence type="ECO:0000256" key="7">
    <source>
        <dbReference type="SAM" id="Phobius"/>
    </source>
</evidence>
<dbReference type="Proteomes" id="UP001476798">
    <property type="component" value="Unassembled WGS sequence"/>
</dbReference>
<keyword evidence="10" id="KW-1185">Reference proteome</keyword>
<evidence type="ECO:0000256" key="6">
    <source>
        <dbReference type="ARBA" id="ARBA00023136"/>
    </source>
</evidence>
<feature type="transmembrane region" description="Helical" evidence="7">
    <location>
        <begin position="111"/>
        <end position="130"/>
    </location>
</feature>
<feature type="domain" description="Major facilitator superfamily (MFS) profile" evidence="8">
    <location>
        <begin position="1"/>
        <end position="245"/>
    </location>
</feature>
<keyword evidence="4 7" id="KW-0812">Transmembrane</keyword>
<dbReference type="SUPFAM" id="SSF103473">
    <property type="entry name" value="MFS general substrate transporter"/>
    <property type="match status" value="1"/>
</dbReference>
<reference evidence="9 10" key="1">
    <citation type="submission" date="2021-06" db="EMBL/GenBank/DDBJ databases">
        <authorList>
            <person name="Palmer J.M."/>
        </authorList>
    </citation>
    <scope>NUCLEOTIDE SEQUENCE [LARGE SCALE GENOMIC DNA]</scope>
    <source>
        <strain evidence="9 10">GA_2019</strain>
        <tissue evidence="9">Muscle</tissue>
    </source>
</reference>
<dbReference type="InterPro" id="IPR036259">
    <property type="entry name" value="MFS_trans_sf"/>
</dbReference>
<keyword evidence="6 7" id="KW-0472">Membrane</keyword>
<feature type="transmembrane region" description="Helical" evidence="7">
    <location>
        <begin position="69"/>
        <end position="91"/>
    </location>
</feature>
<evidence type="ECO:0000256" key="1">
    <source>
        <dbReference type="ARBA" id="ARBA00004141"/>
    </source>
</evidence>
<evidence type="ECO:0000256" key="5">
    <source>
        <dbReference type="ARBA" id="ARBA00022989"/>
    </source>
</evidence>
<name>A0ABV0PYG1_9TELE</name>
<dbReference type="PANTHER" id="PTHR23511">
    <property type="entry name" value="SYNAPTIC VESICLE GLYCOPROTEIN 2"/>
    <property type="match status" value="1"/>
</dbReference>
<dbReference type="Pfam" id="PF00083">
    <property type="entry name" value="Sugar_tr"/>
    <property type="match status" value="1"/>
</dbReference>
<comment type="caution">
    <text evidence="9">The sequence shown here is derived from an EMBL/GenBank/DDBJ whole genome shotgun (WGS) entry which is preliminary data.</text>
</comment>